<dbReference type="PANTHER" id="PTHR43140:SF1">
    <property type="entry name" value="TYPE I RESTRICTION ENZYME ECOKI SPECIFICITY SUBUNIT"/>
    <property type="match status" value="1"/>
</dbReference>
<reference evidence="6 7" key="1">
    <citation type="submission" date="2015-09" db="EMBL/GenBank/DDBJ databases">
        <title>Genome sequence of Acetobacterium wieringae DSM 1911.</title>
        <authorList>
            <person name="Poehlein A."/>
            <person name="Bengelsdorf F.R."/>
            <person name="Schiel-Bengelsdorf B."/>
            <person name="Duerre P."/>
            <person name="Daniel R."/>
        </authorList>
    </citation>
    <scope>NUCLEOTIDE SEQUENCE [LARGE SCALE GENOMIC DNA]</scope>
    <source>
        <strain evidence="6 7">DSM 1911</strain>
    </source>
</reference>
<keyword evidence="2" id="KW-0680">Restriction system</keyword>
<sequence length="486" mass="55264">MKAQDLKNSILQLAIQGKLVGQREEEGTARELLKKIDAEKQALLKDGKIKKQKALPGITEDEIPFEIPESWEWVRLGEITHNWGQKKPDVTFDYIDVGSIDNIKGILSNNENLMNPEDAPSRARKIVNEGTVLYSTVRPYLLNICIVDKEFVHEPIASTAFAVLHPFNGINSYFLYFVLRSPMFSSYVSSVMKGVAYPAINDNSLLGGLLPLPPQAEQKRIVAIIEALMPYIDQYDVAYTEVEALNKKFPEELKKSILQYAIQGKLVMQRKEEGTAEVLYQQIQAEKQKLIKEGKIKKAKALPEITDDEIPFDIPESWKWVRLGEIVSILGDGIHGTPIYNEKGDYYFINGNNLNEGIIEIKDNTKKVDVEQFHKHKRELNKNTVLVSINGTIGNIAFYSGEKVILGKSACYFNLMIENLKYYLYLIIKTKYFTDYAIKRATGTTIKNVSLMAMKEFILPLPPLAEQKRIVAKIEALMPYIDKYEC</sequence>
<name>A0A1F2PL45_9FIRM</name>
<proteinExistence type="inferred from homology"/>
<dbReference type="OrthoDB" id="9811611at2"/>
<gene>
    <name evidence="6" type="ORF">ACWI_11350</name>
</gene>
<dbReference type="InterPro" id="IPR000055">
    <property type="entry name" value="Restrct_endonuc_typeI_TRD"/>
</dbReference>
<evidence type="ECO:0000256" key="4">
    <source>
        <dbReference type="ARBA" id="ARBA00038652"/>
    </source>
</evidence>
<evidence type="ECO:0000256" key="2">
    <source>
        <dbReference type="ARBA" id="ARBA00022747"/>
    </source>
</evidence>
<dbReference type="PANTHER" id="PTHR43140">
    <property type="entry name" value="TYPE-1 RESTRICTION ENZYME ECOKI SPECIFICITY PROTEIN"/>
    <property type="match status" value="1"/>
</dbReference>
<evidence type="ECO:0000256" key="3">
    <source>
        <dbReference type="ARBA" id="ARBA00023125"/>
    </source>
</evidence>
<dbReference type="EMBL" id="LKEU01000023">
    <property type="protein sequence ID" value="OFV71406.1"/>
    <property type="molecule type" value="Genomic_DNA"/>
</dbReference>
<evidence type="ECO:0000313" key="6">
    <source>
        <dbReference type="EMBL" id="OFV71406.1"/>
    </source>
</evidence>
<dbReference type="InterPro" id="IPR051212">
    <property type="entry name" value="Type-I_RE_S_subunit"/>
</dbReference>
<dbReference type="GO" id="GO:0003677">
    <property type="term" value="F:DNA binding"/>
    <property type="evidence" value="ECO:0007669"/>
    <property type="project" value="UniProtKB-KW"/>
</dbReference>
<protein>
    <submittedName>
        <fullName evidence="6">EcoKI restriction-modification system protein HsdS</fullName>
    </submittedName>
</protein>
<dbReference type="STRING" id="52694.ACWI_11350"/>
<dbReference type="GO" id="GO:0009307">
    <property type="term" value="P:DNA restriction-modification system"/>
    <property type="evidence" value="ECO:0007669"/>
    <property type="project" value="UniProtKB-KW"/>
</dbReference>
<comment type="caution">
    <text evidence="6">The sequence shown here is derived from an EMBL/GenBank/DDBJ whole genome shotgun (WGS) entry which is preliminary data.</text>
</comment>
<feature type="domain" description="Type I restriction modification DNA specificity" evidence="5">
    <location>
        <begin position="68"/>
        <end position="228"/>
    </location>
</feature>
<evidence type="ECO:0000256" key="1">
    <source>
        <dbReference type="ARBA" id="ARBA00010923"/>
    </source>
</evidence>
<dbReference type="AlphaFoldDB" id="A0A1F2PL45"/>
<organism evidence="6 7">
    <name type="scientific">Acetobacterium wieringae</name>
    <dbReference type="NCBI Taxonomy" id="52694"/>
    <lineage>
        <taxon>Bacteria</taxon>
        <taxon>Bacillati</taxon>
        <taxon>Bacillota</taxon>
        <taxon>Clostridia</taxon>
        <taxon>Eubacteriales</taxon>
        <taxon>Eubacteriaceae</taxon>
        <taxon>Acetobacterium</taxon>
    </lineage>
</organism>
<evidence type="ECO:0000259" key="5">
    <source>
        <dbReference type="Pfam" id="PF01420"/>
    </source>
</evidence>
<comment type="subunit">
    <text evidence="4">The methyltransferase is composed of M and S polypeptides.</text>
</comment>
<feature type="domain" description="Type I restriction modification DNA specificity" evidence="5">
    <location>
        <begin position="315"/>
        <end position="477"/>
    </location>
</feature>
<keyword evidence="3" id="KW-0238">DNA-binding</keyword>
<accession>A0A1F2PL45</accession>
<dbReference type="Proteomes" id="UP000176244">
    <property type="component" value="Unassembled WGS sequence"/>
</dbReference>
<dbReference type="Pfam" id="PF01420">
    <property type="entry name" value="Methylase_S"/>
    <property type="match status" value="2"/>
</dbReference>
<dbReference type="SUPFAM" id="SSF116734">
    <property type="entry name" value="DNA methylase specificity domain"/>
    <property type="match status" value="2"/>
</dbReference>
<dbReference type="REBASE" id="172864">
    <property type="entry name" value="S.Awi1911ORF11340P"/>
</dbReference>
<dbReference type="RefSeq" id="WP_070370471.1">
    <property type="nucleotide sequence ID" value="NZ_LKEU01000023.1"/>
</dbReference>
<dbReference type="Gene3D" id="3.90.220.20">
    <property type="entry name" value="DNA methylase specificity domains"/>
    <property type="match status" value="2"/>
</dbReference>
<evidence type="ECO:0000313" key="7">
    <source>
        <dbReference type="Proteomes" id="UP000176244"/>
    </source>
</evidence>
<comment type="similarity">
    <text evidence="1">Belongs to the type-I restriction system S methylase family.</text>
</comment>
<dbReference type="InterPro" id="IPR044946">
    <property type="entry name" value="Restrct_endonuc_typeI_TRD_sf"/>
</dbReference>